<dbReference type="SMART" id="SM00093">
    <property type="entry name" value="SERPIN"/>
    <property type="match status" value="1"/>
</dbReference>
<dbReference type="Gene3D" id="2.30.39.10">
    <property type="entry name" value="Alpha-1-antitrypsin, domain 1"/>
    <property type="match status" value="1"/>
</dbReference>
<dbReference type="PANTHER" id="PTHR11461:SF342">
    <property type="entry name" value="SERINE PROTEASE INHIBITOR 28DC"/>
    <property type="match status" value="1"/>
</dbReference>
<evidence type="ECO:0000256" key="1">
    <source>
        <dbReference type="ARBA" id="ARBA00022690"/>
    </source>
</evidence>
<accession>A0ABD1EZU9</accession>
<dbReference type="InterPro" id="IPR042185">
    <property type="entry name" value="Serpin_sf_2"/>
</dbReference>
<dbReference type="AlphaFoldDB" id="A0ABD1EZU9"/>
<dbReference type="InterPro" id="IPR036186">
    <property type="entry name" value="Serpin_sf"/>
</dbReference>
<dbReference type="FunFam" id="2.30.39.10:FF:000035">
    <property type="entry name" value="Serine protease inhibitor (serpin) 16"/>
    <property type="match status" value="1"/>
</dbReference>
<keyword evidence="2" id="KW-0722">Serine protease inhibitor</keyword>
<dbReference type="GO" id="GO:0005576">
    <property type="term" value="C:extracellular region"/>
    <property type="evidence" value="ECO:0007669"/>
    <property type="project" value="UniProtKB-ARBA"/>
</dbReference>
<keyword evidence="4" id="KW-0732">Signal</keyword>
<evidence type="ECO:0000256" key="2">
    <source>
        <dbReference type="ARBA" id="ARBA00022900"/>
    </source>
</evidence>
<feature type="chain" id="PRO_5044774732" description="Serpin domain-containing protein" evidence="4">
    <location>
        <begin position="19"/>
        <end position="480"/>
    </location>
</feature>
<sequence length="480" mass="54128">MCFLQCASLLLLIVVTAANNKIYFSEGDNQYWSPESQSFAGNVIERVQMNNLNVDYEKNVIVKGIAQLSVKINKLLVAQTNDNENVIFSPLSITGILHLILMGSSGPTFKEISQLLDLNNEIPDLDERSQMIHEGFGRMLAVINKTAGFQPLETIKIATALFVQQDYPIRAAYKFFAELFYRSSIENVDFRKNSSLAQEYINKWVSEKTQGKINTIIDHPLPTETRVVISNALYFEAEWERHFFEGTATQKYPFYVNGRNSKATIEAYLMGNGGFFPYYKDEELGCTIVGLPYKGNLTTMYVIMPFESSRDRLFEFQSKITANDLNNLVSKTNFTDMIILFPRMKLEDTLDLDKTLKQLGVTSLFNPHQANLGVLSAGTNPQNIAPDLTKTSSIDEIRKSLDNENPGLYATEIVHKVFMDITEKGTTAAASTAVYLSKSGGRVTFKVDVPFMFFIRHDLTETILFWGSIVAPTPNYNIPQ</sequence>
<feature type="domain" description="Serpin" evidence="5">
    <location>
        <begin position="70"/>
        <end position="472"/>
    </location>
</feature>
<keyword evidence="1" id="KW-0646">Protease inhibitor</keyword>
<dbReference type="GO" id="GO:0004867">
    <property type="term" value="F:serine-type endopeptidase inhibitor activity"/>
    <property type="evidence" value="ECO:0007669"/>
    <property type="project" value="UniProtKB-KW"/>
</dbReference>
<dbReference type="Gene3D" id="3.30.497.10">
    <property type="entry name" value="Antithrombin, subunit I, domain 2"/>
    <property type="match status" value="1"/>
</dbReference>
<organism evidence="6 7">
    <name type="scientific">Hypothenemus hampei</name>
    <name type="common">Coffee berry borer</name>
    <dbReference type="NCBI Taxonomy" id="57062"/>
    <lineage>
        <taxon>Eukaryota</taxon>
        <taxon>Metazoa</taxon>
        <taxon>Ecdysozoa</taxon>
        <taxon>Arthropoda</taxon>
        <taxon>Hexapoda</taxon>
        <taxon>Insecta</taxon>
        <taxon>Pterygota</taxon>
        <taxon>Neoptera</taxon>
        <taxon>Endopterygota</taxon>
        <taxon>Coleoptera</taxon>
        <taxon>Polyphaga</taxon>
        <taxon>Cucujiformia</taxon>
        <taxon>Curculionidae</taxon>
        <taxon>Scolytinae</taxon>
        <taxon>Hypothenemus</taxon>
    </lineage>
</organism>
<proteinExistence type="inferred from homology"/>
<name>A0ABD1EZU9_HYPHA</name>
<dbReference type="Proteomes" id="UP001566132">
    <property type="component" value="Unassembled WGS sequence"/>
</dbReference>
<feature type="signal peptide" evidence="4">
    <location>
        <begin position="1"/>
        <end position="18"/>
    </location>
</feature>
<comment type="caution">
    <text evidence="6">The sequence shown here is derived from an EMBL/GenBank/DDBJ whole genome shotgun (WGS) entry which is preliminary data.</text>
</comment>
<evidence type="ECO:0000256" key="3">
    <source>
        <dbReference type="RuleBase" id="RU000411"/>
    </source>
</evidence>
<evidence type="ECO:0000259" key="5">
    <source>
        <dbReference type="SMART" id="SM00093"/>
    </source>
</evidence>
<dbReference type="SUPFAM" id="SSF56574">
    <property type="entry name" value="Serpins"/>
    <property type="match status" value="1"/>
</dbReference>
<dbReference type="EMBL" id="JBDJPC010000004">
    <property type="protein sequence ID" value="KAL1506577.1"/>
    <property type="molecule type" value="Genomic_DNA"/>
</dbReference>
<dbReference type="InterPro" id="IPR042178">
    <property type="entry name" value="Serpin_sf_1"/>
</dbReference>
<evidence type="ECO:0000256" key="4">
    <source>
        <dbReference type="SAM" id="SignalP"/>
    </source>
</evidence>
<dbReference type="PANTHER" id="PTHR11461">
    <property type="entry name" value="SERINE PROTEASE INHIBITOR, SERPIN"/>
    <property type="match status" value="1"/>
</dbReference>
<evidence type="ECO:0000313" key="6">
    <source>
        <dbReference type="EMBL" id="KAL1506577.1"/>
    </source>
</evidence>
<dbReference type="InterPro" id="IPR000215">
    <property type="entry name" value="Serpin_fam"/>
</dbReference>
<evidence type="ECO:0000313" key="7">
    <source>
        <dbReference type="Proteomes" id="UP001566132"/>
    </source>
</evidence>
<protein>
    <recommendedName>
        <fullName evidence="5">Serpin domain-containing protein</fullName>
    </recommendedName>
</protein>
<dbReference type="InterPro" id="IPR023796">
    <property type="entry name" value="Serpin_dom"/>
</dbReference>
<keyword evidence="7" id="KW-1185">Reference proteome</keyword>
<comment type="similarity">
    <text evidence="3">Belongs to the serpin family.</text>
</comment>
<dbReference type="Pfam" id="PF00079">
    <property type="entry name" value="Serpin"/>
    <property type="match status" value="1"/>
</dbReference>
<dbReference type="GO" id="GO:0045861">
    <property type="term" value="P:negative regulation of proteolysis"/>
    <property type="evidence" value="ECO:0007669"/>
    <property type="project" value="UniProtKB-ARBA"/>
</dbReference>
<gene>
    <name evidence="6" type="ORF">ABEB36_005910</name>
</gene>
<reference evidence="6 7" key="1">
    <citation type="submission" date="2024-05" db="EMBL/GenBank/DDBJ databases">
        <title>Genetic variation in Jamaican populations of the coffee berry borer (Hypothenemus hampei).</title>
        <authorList>
            <person name="Errbii M."/>
            <person name="Myrie A."/>
        </authorList>
    </citation>
    <scope>NUCLEOTIDE SEQUENCE [LARGE SCALE GENOMIC DNA]</scope>
    <source>
        <strain evidence="6">JA-Hopewell-2020-01-JO</strain>
        <tissue evidence="6">Whole body</tissue>
    </source>
</reference>